<keyword evidence="5" id="KW-1003">Cell membrane</keyword>
<keyword evidence="6 12" id="KW-0500">Molybdenum</keyword>
<dbReference type="Pfam" id="PF00528">
    <property type="entry name" value="BPD_transp_1"/>
    <property type="match status" value="1"/>
</dbReference>
<evidence type="ECO:0000256" key="8">
    <source>
        <dbReference type="ARBA" id="ARBA00022692"/>
    </source>
</evidence>
<dbReference type="NCBIfam" id="TIGR02141">
    <property type="entry name" value="modB_ABC"/>
    <property type="match status" value="1"/>
</dbReference>
<comment type="subcellular location">
    <subcellularLocation>
        <location evidence="2 12">Cell inner membrane</location>
        <topology evidence="2 12">Multi-pass membrane protein</topology>
    </subcellularLocation>
    <subcellularLocation>
        <location evidence="11">Cell membrane</location>
        <topology evidence="11">Multi-pass membrane protein</topology>
    </subcellularLocation>
</comment>
<dbReference type="EMBL" id="NKUB01000017">
    <property type="protein sequence ID" value="PYD68956.1"/>
    <property type="molecule type" value="Genomic_DNA"/>
</dbReference>
<evidence type="ECO:0000256" key="5">
    <source>
        <dbReference type="ARBA" id="ARBA00022475"/>
    </source>
</evidence>
<organism evidence="14 15">
    <name type="scientific">Komagataeibacter swingsii</name>
    <dbReference type="NCBI Taxonomy" id="215220"/>
    <lineage>
        <taxon>Bacteria</taxon>
        <taxon>Pseudomonadati</taxon>
        <taxon>Pseudomonadota</taxon>
        <taxon>Alphaproteobacteria</taxon>
        <taxon>Acetobacterales</taxon>
        <taxon>Acetobacteraceae</taxon>
        <taxon>Komagataeibacter</taxon>
    </lineage>
</organism>
<dbReference type="GO" id="GO:0005886">
    <property type="term" value="C:plasma membrane"/>
    <property type="evidence" value="ECO:0007669"/>
    <property type="project" value="UniProtKB-SubCell"/>
</dbReference>
<comment type="similarity">
    <text evidence="3 12">Belongs to the binding-protein-dependent transport system permease family. CysTW subfamily.</text>
</comment>
<name>A0A2V4RG53_9PROT</name>
<dbReference type="InterPro" id="IPR000515">
    <property type="entry name" value="MetI-like"/>
</dbReference>
<evidence type="ECO:0000313" key="14">
    <source>
        <dbReference type="EMBL" id="PYD68956.1"/>
    </source>
</evidence>
<evidence type="ECO:0000256" key="9">
    <source>
        <dbReference type="ARBA" id="ARBA00022989"/>
    </source>
</evidence>
<evidence type="ECO:0000256" key="12">
    <source>
        <dbReference type="RuleBase" id="RU365097"/>
    </source>
</evidence>
<evidence type="ECO:0000259" key="13">
    <source>
        <dbReference type="PROSITE" id="PS50928"/>
    </source>
</evidence>
<dbReference type="PANTHER" id="PTHR30183:SF8">
    <property type="entry name" value="MOLYBDENUM TRANSPORT SYSTEM PERMEASE"/>
    <property type="match status" value="1"/>
</dbReference>
<feature type="transmembrane region" description="Helical" evidence="11">
    <location>
        <begin position="200"/>
        <end position="219"/>
    </location>
</feature>
<dbReference type="RefSeq" id="WP_110557296.1">
    <property type="nucleotide sequence ID" value="NZ_NKUB01000017.1"/>
</dbReference>
<feature type="transmembrane region" description="Helical" evidence="11">
    <location>
        <begin position="146"/>
        <end position="171"/>
    </location>
</feature>
<keyword evidence="8 11" id="KW-0812">Transmembrane</keyword>
<keyword evidence="4 11" id="KW-0813">Transport</keyword>
<feature type="transmembrane region" description="Helical" evidence="11">
    <location>
        <begin position="50"/>
        <end position="69"/>
    </location>
</feature>
<dbReference type="SUPFAM" id="SSF161098">
    <property type="entry name" value="MetI-like"/>
    <property type="match status" value="1"/>
</dbReference>
<dbReference type="PANTHER" id="PTHR30183">
    <property type="entry name" value="MOLYBDENUM TRANSPORT SYSTEM PERMEASE PROTEIN MODB"/>
    <property type="match status" value="1"/>
</dbReference>
<evidence type="ECO:0000256" key="4">
    <source>
        <dbReference type="ARBA" id="ARBA00022448"/>
    </source>
</evidence>
<reference evidence="14 15" key="1">
    <citation type="submission" date="2017-07" db="EMBL/GenBank/DDBJ databases">
        <title>A draft genome sequence of Komagataeibacter swingsii LMG 22125.</title>
        <authorList>
            <person name="Skraban J."/>
            <person name="Cleenwerck I."/>
            <person name="Vandamme P."/>
            <person name="Trcek J."/>
        </authorList>
    </citation>
    <scope>NUCLEOTIDE SEQUENCE [LARGE SCALE GENOMIC DNA]</scope>
    <source>
        <strain evidence="14 15">LMG 22125</strain>
    </source>
</reference>
<feature type="transmembrane region" description="Helical" evidence="11">
    <location>
        <begin position="12"/>
        <end position="38"/>
    </location>
</feature>
<feature type="domain" description="ABC transmembrane type-1" evidence="13">
    <location>
        <begin position="12"/>
        <end position="218"/>
    </location>
</feature>
<accession>A0A2V4RG53</accession>
<evidence type="ECO:0000256" key="1">
    <source>
        <dbReference type="ARBA" id="ARBA00002949"/>
    </source>
</evidence>
<evidence type="ECO:0000256" key="3">
    <source>
        <dbReference type="ARBA" id="ARBA00007069"/>
    </source>
</evidence>
<dbReference type="PROSITE" id="PS50928">
    <property type="entry name" value="ABC_TM1"/>
    <property type="match status" value="1"/>
</dbReference>
<dbReference type="FunFam" id="1.10.3720.10:FF:000054">
    <property type="entry name" value="Molybdenum transport system permease"/>
    <property type="match status" value="1"/>
</dbReference>
<feature type="transmembrane region" description="Helical" evidence="11">
    <location>
        <begin position="89"/>
        <end position="109"/>
    </location>
</feature>
<keyword evidence="10 11" id="KW-0472">Membrane</keyword>
<keyword evidence="15" id="KW-1185">Reference proteome</keyword>
<protein>
    <recommendedName>
        <fullName evidence="12">Molybdenum transport system permease</fullName>
    </recommendedName>
</protein>
<comment type="function">
    <text evidence="1 12">Part of the binding-protein-dependent transport system for molybdenum; probably responsible for the translocation of the substrate across the membrane.</text>
</comment>
<gene>
    <name evidence="14" type="primary">modB</name>
    <name evidence="14" type="ORF">CFR76_12250</name>
</gene>
<dbReference type="InterPro" id="IPR011867">
    <property type="entry name" value="ModB_ABC"/>
</dbReference>
<evidence type="ECO:0000256" key="2">
    <source>
        <dbReference type="ARBA" id="ARBA00004429"/>
    </source>
</evidence>
<sequence>MKGIPTDVIEATILTLELAVVTTGMLVTIALPLAWWLAFPHRWWKSMVNAVISLPLVLPPSVLGYYLLLAFGPTGPGGWIARLWGARTLAFSFHGLVIGSLLYALPFAVQPIQNAFHAMGRHPVESAAVLGASPWRTFYRIAIPMAWRGVVTAIVLSFAHTIGEFGIVLMIGGDIPGQTRVLSVALYDYVESARWHDANMIAGGMVMFSFLTILLLSSLQNRKRRHTS</sequence>
<dbReference type="AlphaFoldDB" id="A0A2V4RG53"/>
<dbReference type="Gene3D" id="1.10.3720.10">
    <property type="entry name" value="MetI-like"/>
    <property type="match status" value="1"/>
</dbReference>
<keyword evidence="9 11" id="KW-1133">Transmembrane helix</keyword>
<dbReference type="GO" id="GO:0015098">
    <property type="term" value="F:molybdate ion transmembrane transporter activity"/>
    <property type="evidence" value="ECO:0007669"/>
    <property type="project" value="UniProtKB-UniRule"/>
</dbReference>
<evidence type="ECO:0000256" key="10">
    <source>
        <dbReference type="ARBA" id="ARBA00023136"/>
    </source>
</evidence>
<comment type="caution">
    <text evidence="14">The sequence shown here is derived from an EMBL/GenBank/DDBJ whole genome shotgun (WGS) entry which is preliminary data.</text>
</comment>
<dbReference type="CDD" id="cd06261">
    <property type="entry name" value="TM_PBP2"/>
    <property type="match status" value="1"/>
</dbReference>
<evidence type="ECO:0000313" key="15">
    <source>
        <dbReference type="Proteomes" id="UP000247371"/>
    </source>
</evidence>
<evidence type="ECO:0000256" key="6">
    <source>
        <dbReference type="ARBA" id="ARBA00022505"/>
    </source>
</evidence>
<evidence type="ECO:0000256" key="11">
    <source>
        <dbReference type="RuleBase" id="RU363032"/>
    </source>
</evidence>
<proteinExistence type="inferred from homology"/>
<keyword evidence="7 12" id="KW-0997">Cell inner membrane</keyword>
<evidence type="ECO:0000256" key="7">
    <source>
        <dbReference type="ARBA" id="ARBA00022519"/>
    </source>
</evidence>
<dbReference type="InterPro" id="IPR035906">
    <property type="entry name" value="MetI-like_sf"/>
</dbReference>
<dbReference type="Proteomes" id="UP000247371">
    <property type="component" value="Unassembled WGS sequence"/>
</dbReference>